<keyword evidence="3" id="KW-0808">Transferase</keyword>
<dbReference type="SUPFAM" id="SSF47090">
    <property type="entry name" value="PGBD-like"/>
    <property type="match status" value="1"/>
</dbReference>
<evidence type="ECO:0000256" key="7">
    <source>
        <dbReference type="PROSITE-ProRule" id="PRU01373"/>
    </source>
</evidence>
<evidence type="ECO:0000313" key="10">
    <source>
        <dbReference type="EMBL" id="PNF75875.1"/>
    </source>
</evidence>
<evidence type="ECO:0000256" key="6">
    <source>
        <dbReference type="ARBA" id="ARBA00023316"/>
    </source>
</evidence>
<dbReference type="Gene3D" id="2.40.440.10">
    <property type="entry name" value="L,D-transpeptidase catalytic domain-like"/>
    <property type="match status" value="1"/>
</dbReference>
<dbReference type="InterPro" id="IPR036366">
    <property type="entry name" value="PGBDSf"/>
</dbReference>
<reference evidence="10 11" key="1">
    <citation type="submission" date="2018-01" db="EMBL/GenBank/DDBJ databases">
        <title>Denitrification phenotypes of diverse strains of Pseudomonas stutzeri.</title>
        <authorList>
            <person name="Milligan D.A."/>
            <person name="Bergaust L."/>
            <person name="Bakken L.R."/>
            <person name="Frostegard A."/>
        </authorList>
    </citation>
    <scope>NUCLEOTIDE SEQUENCE [LARGE SCALE GENOMIC DNA]</scope>
    <source>
        <strain evidence="10 11">DSM 50238</strain>
    </source>
</reference>
<gene>
    <name evidence="10" type="ORF">CXK95_14875</name>
</gene>
<evidence type="ECO:0000313" key="11">
    <source>
        <dbReference type="Proteomes" id="UP000235881"/>
    </source>
</evidence>
<dbReference type="InterPro" id="IPR038063">
    <property type="entry name" value="Transpep_catalytic_dom"/>
</dbReference>
<keyword evidence="8" id="KW-0732">Signal</keyword>
<comment type="pathway">
    <text evidence="1 7">Cell wall biogenesis; peptidoglycan biosynthesis.</text>
</comment>
<dbReference type="PROSITE" id="PS52029">
    <property type="entry name" value="LD_TPASE"/>
    <property type="match status" value="1"/>
</dbReference>
<feature type="chain" id="PRO_5034082700" evidence="8">
    <location>
        <begin position="23"/>
        <end position="532"/>
    </location>
</feature>
<dbReference type="PANTHER" id="PTHR41533:SF2">
    <property type="entry name" value="BLR7131 PROTEIN"/>
    <property type="match status" value="1"/>
</dbReference>
<evidence type="ECO:0000256" key="8">
    <source>
        <dbReference type="SAM" id="SignalP"/>
    </source>
</evidence>
<dbReference type="GO" id="GO:0016740">
    <property type="term" value="F:transferase activity"/>
    <property type="evidence" value="ECO:0007669"/>
    <property type="project" value="UniProtKB-KW"/>
</dbReference>
<dbReference type="UniPathway" id="UPA00219"/>
<dbReference type="Proteomes" id="UP000235881">
    <property type="component" value="Unassembled WGS sequence"/>
</dbReference>
<sequence length="532" mass="59786">MYKKHAFRLAAGLLLLPLAALAAPAGEPVGPLRTALEQLPAYCSGYLPPLQPAARERLQGFYARQDFAPVWRSYRQIDGLLRQLEQLADDGLAPASYHLERIRQLTHSASAAPQHRICSDLLASHAYLSALHDLAHGRLPREQIEPLWRSPDWPLEDDRQAALELASSGLNDLADAFARARPDMPQYLALRAAYARLRRQPLPQWPTVPAGPTLRPQMLDARVPLLRERLLGHAGLGLVGDESRRYDPVLVAAVEAFQRQHGLEPDGLVGRGTLAALNVSPASRLDQLRINLERLRWIAREIEPRSLLVDIAGARLILLEECEVQWQTRTQVGREGRRTPPLKSTVTRLTLNPTWTVPPTILREDKLPLIREDLGYLERSRLRVLDAQGNRLDPQHVDWSSPHGIYLRQDAGPENPLGRVAIRFANPFSVYLHDTPSQRLFTQAARTTSSGCVRVEGALQVVDLLLDDRERAEVARLLETGVTHEYRLARPIPILMAYWTAEADEQGEPQYRPDIYRQDAALLAALNRAQRD</sequence>
<dbReference type="InterPro" id="IPR036365">
    <property type="entry name" value="PGBD-like_sf"/>
</dbReference>
<dbReference type="InterPro" id="IPR005490">
    <property type="entry name" value="LD_TPept_cat_dom"/>
</dbReference>
<feature type="active site" description="Nucleophile" evidence="7">
    <location>
        <position position="452"/>
    </location>
</feature>
<dbReference type="InterPro" id="IPR045380">
    <property type="entry name" value="LD_TPept_scaffold_dom"/>
</dbReference>
<comment type="similarity">
    <text evidence="2">Belongs to the YkuD family.</text>
</comment>
<keyword evidence="5 7" id="KW-0573">Peptidoglycan synthesis</keyword>
<feature type="active site" description="Proton donor/acceptor" evidence="7">
    <location>
        <position position="433"/>
    </location>
</feature>
<evidence type="ECO:0000256" key="4">
    <source>
        <dbReference type="ARBA" id="ARBA00022960"/>
    </source>
</evidence>
<organism evidence="10 11">
    <name type="scientific">Stutzerimonas degradans</name>
    <dbReference type="NCBI Taxonomy" id="2968968"/>
    <lineage>
        <taxon>Bacteria</taxon>
        <taxon>Pseudomonadati</taxon>
        <taxon>Pseudomonadota</taxon>
        <taxon>Gammaproteobacteria</taxon>
        <taxon>Pseudomonadales</taxon>
        <taxon>Pseudomonadaceae</taxon>
        <taxon>Stutzerimonas</taxon>
    </lineage>
</organism>
<dbReference type="GO" id="GO:0009252">
    <property type="term" value="P:peptidoglycan biosynthetic process"/>
    <property type="evidence" value="ECO:0007669"/>
    <property type="project" value="UniProtKB-UniPathway"/>
</dbReference>
<dbReference type="AlphaFoldDB" id="A0A8E2QCY3"/>
<evidence type="ECO:0000256" key="1">
    <source>
        <dbReference type="ARBA" id="ARBA00004752"/>
    </source>
</evidence>
<name>A0A8E2QCY3_9GAMM</name>
<dbReference type="GO" id="GO:0008360">
    <property type="term" value="P:regulation of cell shape"/>
    <property type="evidence" value="ECO:0007669"/>
    <property type="project" value="UniProtKB-UniRule"/>
</dbReference>
<evidence type="ECO:0000256" key="3">
    <source>
        <dbReference type="ARBA" id="ARBA00022679"/>
    </source>
</evidence>
<dbReference type="EMBL" id="POUK01000005">
    <property type="protein sequence ID" value="PNF75875.1"/>
    <property type="molecule type" value="Genomic_DNA"/>
</dbReference>
<keyword evidence="6 7" id="KW-0961">Cell wall biogenesis/degradation</keyword>
<comment type="caution">
    <text evidence="10">The sequence shown here is derived from an EMBL/GenBank/DDBJ whole genome shotgun (WGS) entry which is preliminary data.</text>
</comment>
<feature type="domain" description="L,D-TPase catalytic" evidence="9">
    <location>
        <begin position="305"/>
        <end position="475"/>
    </location>
</feature>
<dbReference type="RefSeq" id="WP_102829129.1">
    <property type="nucleotide sequence ID" value="NZ_CP065721.1"/>
</dbReference>
<dbReference type="Pfam" id="PF03734">
    <property type="entry name" value="YkuD"/>
    <property type="match status" value="1"/>
</dbReference>
<dbReference type="InterPro" id="IPR052905">
    <property type="entry name" value="LD-transpeptidase_YkuD-like"/>
</dbReference>
<dbReference type="Pfam" id="PF20142">
    <property type="entry name" value="Scaffold"/>
    <property type="match status" value="1"/>
</dbReference>
<proteinExistence type="inferred from homology"/>
<evidence type="ECO:0000256" key="5">
    <source>
        <dbReference type="ARBA" id="ARBA00022984"/>
    </source>
</evidence>
<dbReference type="SUPFAM" id="SSF141523">
    <property type="entry name" value="L,D-transpeptidase catalytic domain-like"/>
    <property type="match status" value="1"/>
</dbReference>
<keyword evidence="11" id="KW-1185">Reference proteome</keyword>
<dbReference type="Gene3D" id="1.10.101.10">
    <property type="entry name" value="PGBD-like superfamily/PGBD"/>
    <property type="match status" value="1"/>
</dbReference>
<feature type="signal peptide" evidence="8">
    <location>
        <begin position="1"/>
        <end position="22"/>
    </location>
</feature>
<dbReference type="InterPro" id="IPR002477">
    <property type="entry name" value="Peptidoglycan-bd-like"/>
</dbReference>
<dbReference type="GO" id="GO:0004180">
    <property type="term" value="F:carboxypeptidase activity"/>
    <property type="evidence" value="ECO:0007669"/>
    <property type="project" value="UniProtKB-ARBA"/>
</dbReference>
<dbReference type="CDD" id="cd16913">
    <property type="entry name" value="YkuD_like"/>
    <property type="match status" value="1"/>
</dbReference>
<dbReference type="Pfam" id="PF01471">
    <property type="entry name" value="PG_binding_1"/>
    <property type="match status" value="1"/>
</dbReference>
<dbReference type="PANTHER" id="PTHR41533">
    <property type="entry name" value="L,D-TRANSPEPTIDASE HI_1667-RELATED"/>
    <property type="match status" value="1"/>
</dbReference>
<accession>A0A8E2QCY3</accession>
<protein>
    <submittedName>
        <fullName evidence="10">Murein L,D-transpeptidase</fullName>
    </submittedName>
</protein>
<keyword evidence="4 7" id="KW-0133">Cell shape</keyword>
<evidence type="ECO:0000259" key="9">
    <source>
        <dbReference type="PROSITE" id="PS52029"/>
    </source>
</evidence>
<evidence type="ECO:0000256" key="2">
    <source>
        <dbReference type="ARBA" id="ARBA00005992"/>
    </source>
</evidence>
<dbReference type="GO" id="GO:0071555">
    <property type="term" value="P:cell wall organization"/>
    <property type="evidence" value="ECO:0007669"/>
    <property type="project" value="UniProtKB-UniRule"/>
</dbReference>